<evidence type="ECO:0000256" key="1">
    <source>
        <dbReference type="SAM" id="MobiDB-lite"/>
    </source>
</evidence>
<evidence type="ECO:0000313" key="2">
    <source>
        <dbReference type="Proteomes" id="UP000887563"/>
    </source>
</evidence>
<accession>A0A914L428</accession>
<dbReference type="Proteomes" id="UP000887563">
    <property type="component" value="Unplaced"/>
</dbReference>
<dbReference type="InterPro" id="IPR015422">
    <property type="entry name" value="PyrdxlP-dep_Trfase_small"/>
</dbReference>
<proteinExistence type="predicted"/>
<dbReference type="WBParaSite" id="Minc3s00262g08879">
    <property type="protein sequence ID" value="Minc3s00262g08879"/>
    <property type="gene ID" value="Minc3s00262g08879"/>
</dbReference>
<dbReference type="Gene3D" id="3.90.1150.10">
    <property type="entry name" value="Aspartate Aminotransferase, domain 1"/>
    <property type="match status" value="1"/>
</dbReference>
<feature type="compositionally biased region" description="Polar residues" evidence="1">
    <location>
        <begin position="67"/>
        <end position="78"/>
    </location>
</feature>
<name>A0A914L428_MELIC</name>
<dbReference type="AlphaFoldDB" id="A0A914L428"/>
<protein>
    <submittedName>
        <fullName evidence="3">Uncharacterized protein</fullName>
    </submittedName>
</protein>
<evidence type="ECO:0000313" key="3">
    <source>
        <dbReference type="WBParaSite" id="Minc3s00262g08879"/>
    </source>
</evidence>
<feature type="region of interest" description="Disordered" evidence="1">
    <location>
        <begin position="59"/>
        <end position="78"/>
    </location>
</feature>
<organism evidence="2 3">
    <name type="scientific">Meloidogyne incognita</name>
    <name type="common">Southern root-knot nematode worm</name>
    <name type="synonym">Oxyuris incognita</name>
    <dbReference type="NCBI Taxonomy" id="6306"/>
    <lineage>
        <taxon>Eukaryota</taxon>
        <taxon>Metazoa</taxon>
        <taxon>Ecdysozoa</taxon>
        <taxon>Nematoda</taxon>
        <taxon>Chromadorea</taxon>
        <taxon>Rhabditida</taxon>
        <taxon>Tylenchina</taxon>
        <taxon>Tylenchomorpha</taxon>
        <taxon>Tylenchoidea</taxon>
        <taxon>Meloidogynidae</taxon>
        <taxon>Meloidogyninae</taxon>
        <taxon>Meloidogyne</taxon>
        <taxon>Meloidogyne incognita group</taxon>
    </lineage>
</organism>
<sequence length="315" mass="35723">MSPDPSKHIPSKIAREAGDSIWVEFVTLATETKAVNLGQGFTNDSIPALLSKHLQDVAKSPERIDNHQSSSSDTTIVPNLNLSPEQLSQIAVMVAELLKPSIETIIQTTVSEIFKQNSNNLNNENINTINKNNHNQNSPLWGQPPSFITDNNLFSKMAAYAAENPDTINKKSKIAVVEKMPFMSEEDDKRIIEEIVSKCNLGDKLDKNTPPFRHKTKFSQTNSSRPQLIKIPFIDNVSRNYFIQQFHSITRNISTIPNNVFARRDLSPPELQFLYQLRRHAYSLNNSCGLYKYVISDLHIRELKNPRPLKNKTTQ</sequence>
<reference evidence="3" key="1">
    <citation type="submission" date="2022-11" db="UniProtKB">
        <authorList>
            <consortium name="WormBaseParasite"/>
        </authorList>
    </citation>
    <scope>IDENTIFICATION</scope>
</reference>
<keyword evidence="2" id="KW-1185">Reference proteome</keyword>